<accession>A0A0F9PNB4</accession>
<evidence type="ECO:0000313" key="1">
    <source>
        <dbReference type="EMBL" id="KKM94682.1"/>
    </source>
</evidence>
<sequence length="61" mass="6967">MKDLNYYIVHGWMLNELHLKGNDLLTFAIIYGFSQDGESQFSGSLRYLQKSLGVSEPTVLK</sequence>
<proteinExistence type="predicted"/>
<dbReference type="AlphaFoldDB" id="A0A0F9PNB4"/>
<name>A0A0F9PNB4_9ZZZZ</name>
<gene>
    <name evidence="1" type="ORF">LCGC14_1195780</name>
</gene>
<comment type="caution">
    <text evidence="1">The sequence shown here is derived from an EMBL/GenBank/DDBJ whole genome shotgun (WGS) entry which is preliminary data.</text>
</comment>
<feature type="non-terminal residue" evidence="1">
    <location>
        <position position="61"/>
    </location>
</feature>
<reference evidence="1" key="1">
    <citation type="journal article" date="2015" name="Nature">
        <title>Complex archaea that bridge the gap between prokaryotes and eukaryotes.</title>
        <authorList>
            <person name="Spang A."/>
            <person name="Saw J.H."/>
            <person name="Jorgensen S.L."/>
            <person name="Zaremba-Niedzwiedzka K."/>
            <person name="Martijn J."/>
            <person name="Lind A.E."/>
            <person name="van Eijk R."/>
            <person name="Schleper C."/>
            <person name="Guy L."/>
            <person name="Ettema T.J."/>
        </authorList>
    </citation>
    <scope>NUCLEOTIDE SEQUENCE</scope>
</reference>
<dbReference type="EMBL" id="LAZR01006106">
    <property type="protein sequence ID" value="KKM94682.1"/>
    <property type="molecule type" value="Genomic_DNA"/>
</dbReference>
<organism evidence="1">
    <name type="scientific">marine sediment metagenome</name>
    <dbReference type="NCBI Taxonomy" id="412755"/>
    <lineage>
        <taxon>unclassified sequences</taxon>
        <taxon>metagenomes</taxon>
        <taxon>ecological metagenomes</taxon>
    </lineage>
</organism>
<protein>
    <submittedName>
        <fullName evidence="1">Uncharacterized protein</fullName>
    </submittedName>
</protein>